<comment type="similarity">
    <text evidence="7">Belongs to the glycosyltransferase 87 family.</text>
</comment>
<proteinExistence type="inferred from homology"/>
<dbReference type="Proteomes" id="UP000729701">
    <property type="component" value="Unassembled WGS sequence"/>
</dbReference>
<evidence type="ECO:0000313" key="9">
    <source>
        <dbReference type="EMBL" id="MBW4667728.1"/>
    </source>
</evidence>
<name>A0A951QL71_9CYAN</name>
<keyword evidence="2" id="KW-1003">Cell membrane</keyword>
<dbReference type="Pfam" id="PF09594">
    <property type="entry name" value="GT87"/>
    <property type="match status" value="1"/>
</dbReference>
<feature type="transmembrane region" description="Helical" evidence="8">
    <location>
        <begin position="187"/>
        <end position="212"/>
    </location>
</feature>
<evidence type="ECO:0000313" key="10">
    <source>
        <dbReference type="Proteomes" id="UP000729701"/>
    </source>
</evidence>
<keyword evidence="6 8" id="KW-0472">Membrane</keyword>
<dbReference type="AlphaFoldDB" id="A0A951QL71"/>
<dbReference type="EMBL" id="JAHHGZ010000008">
    <property type="protein sequence ID" value="MBW4667728.1"/>
    <property type="molecule type" value="Genomic_DNA"/>
</dbReference>
<keyword evidence="5 8" id="KW-1133">Transmembrane helix</keyword>
<organism evidence="9 10">
    <name type="scientific">Cyanomargarita calcarea GSE-NOS-MK-12-04C</name>
    <dbReference type="NCBI Taxonomy" id="2839659"/>
    <lineage>
        <taxon>Bacteria</taxon>
        <taxon>Bacillati</taxon>
        <taxon>Cyanobacteriota</taxon>
        <taxon>Cyanophyceae</taxon>
        <taxon>Nostocales</taxon>
        <taxon>Cyanomargaritaceae</taxon>
        <taxon>Cyanomargarita</taxon>
    </lineage>
</organism>
<evidence type="ECO:0000256" key="4">
    <source>
        <dbReference type="ARBA" id="ARBA00022692"/>
    </source>
</evidence>
<gene>
    <name evidence="9" type="ORF">KME60_09885</name>
</gene>
<accession>A0A951QL71</accession>
<feature type="transmembrane region" description="Helical" evidence="8">
    <location>
        <begin position="30"/>
        <end position="50"/>
    </location>
</feature>
<evidence type="ECO:0000256" key="6">
    <source>
        <dbReference type="ARBA" id="ARBA00023136"/>
    </source>
</evidence>
<sequence>MNEGIRKLPSSFFLLPSFFNMQTTEITKNWITRIIAIQAIILLIIGLLTLRKTLGTHDLNLYYRSSLYLLQGKLPYRDFDLEYPPFALIAFILPRILTLGLTNNSYIYAFFFVIQNVFFSSINTILLLNIISKSNSQPHKILALIFYTLFAAIVSPVMLWRYDLFPTLLTVLALVTVISLRPTFAGIFLGFGIAAKLYPVILLPVFTVYYFANRSYRAILNLWLGTVGTVFLIFLPFIITSHGKFFYFLTYHKERGLQIESFSAGIISLIHKFGFIEVKTIAGYGSRNIVSPLNDIILGLLPWLLIVLYSVMLINCFYRFREDRYDNQVVKNKSLVAYSLLALLIFIVTSKVFSPQYIVWIVPFAALLKPRQLILMLGICLTTYIMMTFGSFRNLDFGKILWLNLRNVLVLGLGVWVFLDYLPGWVNLRLRRNW</sequence>
<comment type="caution">
    <text evidence="9">The sequence shown here is derived from an EMBL/GenBank/DDBJ whole genome shotgun (WGS) entry which is preliminary data.</text>
</comment>
<evidence type="ECO:0000256" key="2">
    <source>
        <dbReference type="ARBA" id="ARBA00022475"/>
    </source>
</evidence>
<evidence type="ECO:0000256" key="5">
    <source>
        <dbReference type="ARBA" id="ARBA00022989"/>
    </source>
</evidence>
<keyword evidence="3" id="KW-0808">Transferase</keyword>
<evidence type="ECO:0000256" key="7">
    <source>
        <dbReference type="ARBA" id="ARBA00024033"/>
    </source>
</evidence>
<reference evidence="9" key="2">
    <citation type="journal article" date="2022" name="Microbiol. Resour. Announc.">
        <title>Metagenome Sequencing to Explore Phylogenomics of Terrestrial Cyanobacteria.</title>
        <authorList>
            <person name="Ward R.D."/>
            <person name="Stajich J.E."/>
            <person name="Johansen J.R."/>
            <person name="Huntemann M."/>
            <person name="Clum A."/>
            <person name="Foster B."/>
            <person name="Foster B."/>
            <person name="Roux S."/>
            <person name="Palaniappan K."/>
            <person name="Varghese N."/>
            <person name="Mukherjee S."/>
            <person name="Reddy T.B.K."/>
            <person name="Daum C."/>
            <person name="Copeland A."/>
            <person name="Chen I.A."/>
            <person name="Ivanova N.N."/>
            <person name="Kyrpides N.C."/>
            <person name="Shapiro N."/>
            <person name="Eloe-Fadrosh E.A."/>
            <person name="Pietrasiak N."/>
        </authorList>
    </citation>
    <scope>NUCLEOTIDE SEQUENCE</scope>
    <source>
        <strain evidence="9">GSE-NOS-MK-12-04C</strain>
    </source>
</reference>
<comment type="subcellular location">
    <subcellularLocation>
        <location evidence="1">Cell membrane</location>
        <topology evidence="1">Multi-pass membrane protein</topology>
    </subcellularLocation>
</comment>
<evidence type="ECO:0000256" key="3">
    <source>
        <dbReference type="ARBA" id="ARBA00022679"/>
    </source>
</evidence>
<feature type="transmembrane region" description="Helical" evidence="8">
    <location>
        <begin position="218"/>
        <end position="239"/>
    </location>
</feature>
<evidence type="ECO:0000256" key="1">
    <source>
        <dbReference type="ARBA" id="ARBA00004651"/>
    </source>
</evidence>
<evidence type="ECO:0000256" key="8">
    <source>
        <dbReference type="SAM" id="Phobius"/>
    </source>
</evidence>
<feature type="transmembrane region" description="Helical" evidence="8">
    <location>
        <begin position="107"/>
        <end position="129"/>
    </location>
</feature>
<feature type="transmembrane region" description="Helical" evidence="8">
    <location>
        <begin position="296"/>
        <end position="314"/>
    </location>
</feature>
<feature type="transmembrane region" description="Helical" evidence="8">
    <location>
        <begin position="404"/>
        <end position="426"/>
    </location>
</feature>
<feature type="transmembrane region" description="Helical" evidence="8">
    <location>
        <begin position="373"/>
        <end position="392"/>
    </location>
</feature>
<keyword evidence="4 8" id="KW-0812">Transmembrane</keyword>
<dbReference type="GO" id="GO:0005886">
    <property type="term" value="C:plasma membrane"/>
    <property type="evidence" value="ECO:0007669"/>
    <property type="project" value="UniProtKB-SubCell"/>
</dbReference>
<feature type="transmembrane region" description="Helical" evidence="8">
    <location>
        <begin position="141"/>
        <end position="158"/>
    </location>
</feature>
<dbReference type="InterPro" id="IPR018584">
    <property type="entry name" value="GT87"/>
</dbReference>
<protein>
    <submittedName>
        <fullName evidence="9">DUF2029 domain-containing protein</fullName>
    </submittedName>
</protein>
<dbReference type="GO" id="GO:0016758">
    <property type="term" value="F:hexosyltransferase activity"/>
    <property type="evidence" value="ECO:0007669"/>
    <property type="project" value="InterPro"/>
</dbReference>
<feature type="transmembrane region" description="Helical" evidence="8">
    <location>
        <begin position="335"/>
        <end position="353"/>
    </location>
</feature>
<reference evidence="9" key="1">
    <citation type="submission" date="2021-05" db="EMBL/GenBank/DDBJ databases">
        <authorList>
            <person name="Pietrasiak N."/>
            <person name="Ward R."/>
            <person name="Stajich J.E."/>
            <person name="Kurbessoian T."/>
        </authorList>
    </citation>
    <scope>NUCLEOTIDE SEQUENCE</scope>
    <source>
        <strain evidence="9">GSE-NOS-MK-12-04C</strain>
    </source>
</reference>